<reference evidence="8" key="1">
    <citation type="submission" date="2022-11" db="UniProtKB">
        <authorList>
            <consortium name="WormBaseParasite"/>
        </authorList>
    </citation>
    <scope>IDENTIFICATION</scope>
</reference>
<dbReference type="AlphaFoldDB" id="A0A914EBY9"/>
<dbReference type="InterPro" id="IPR010987">
    <property type="entry name" value="Glutathione-S-Trfase_C-like"/>
</dbReference>
<dbReference type="SFLD" id="SFLDS00019">
    <property type="entry name" value="Glutathione_Transferase_(cytos"/>
    <property type="match status" value="1"/>
</dbReference>
<evidence type="ECO:0000256" key="4">
    <source>
        <dbReference type="ARBA" id="ARBA00047960"/>
    </source>
</evidence>
<dbReference type="GO" id="GO:0004364">
    <property type="term" value="F:glutathione transferase activity"/>
    <property type="evidence" value="ECO:0007669"/>
    <property type="project" value="UniProtKB-EC"/>
</dbReference>
<feature type="domain" description="GST C-terminal" evidence="6">
    <location>
        <begin position="82"/>
        <end position="210"/>
    </location>
</feature>
<evidence type="ECO:0000313" key="7">
    <source>
        <dbReference type="Proteomes" id="UP000887540"/>
    </source>
</evidence>
<dbReference type="Gene3D" id="1.20.1050.10">
    <property type="match status" value="1"/>
</dbReference>
<comment type="similarity">
    <text evidence="3">Belongs to the GST superfamily. Sigma family.</text>
</comment>
<dbReference type="WBParaSite" id="ACRNAN_scaffold7111.g12564.t1">
    <property type="protein sequence ID" value="ACRNAN_scaffold7111.g12564.t1"/>
    <property type="gene ID" value="ACRNAN_scaffold7111.g12564"/>
</dbReference>
<dbReference type="SUPFAM" id="SSF52833">
    <property type="entry name" value="Thioredoxin-like"/>
    <property type="match status" value="1"/>
</dbReference>
<dbReference type="SFLD" id="SFLDG00363">
    <property type="entry name" value="AMPS_(cytGST):_Alpha-__Mu-__Pi"/>
    <property type="match status" value="1"/>
</dbReference>
<evidence type="ECO:0000256" key="1">
    <source>
        <dbReference type="ARBA" id="ARBA00012452"/>
    </source>
</evidence>
<dbReference type="InterPro" id="IPR036282">
    <property type="entry name" value="Glutathione-S-Trfase_C_sf"/>
</dbReference>
<comment type="catalytic activity">
    <reaction evidence="4">
        <text>RX + glutathione = an S-substituted glutathione + a halide anion + H(+)</text>
        <dbReference type="Rhea" id="RHEA:16437"/>
        <dbReference type="ChEBI" id="CHEBI:15378"/>
        <dbReference type="ChEBI" id="CHEBI:16042"/>
        <dbReference type="ChEBI" id="CHEBI:17792"/>
        <dbReference type="ChEBI" id="CHEBI:57925"/>
        <dbReference type="ChEBI" id="CHEBI:90779"/>
        <dbReference type="EC" id="2.5.1.18"/>
    </reaction>
</comment>
<organism evidence="7 8">
    <name type="scientific">Acrobeloides nanus</name>
    <dbReference type="NCBI Taxonomy" id="290746"/>
    <lineage>
        <taxon>Eukaryota</taxon>
        <taxon>Metazoa</taxon>
        <taxon>Ecdysozoa</taxon>
        <taxon>Nematoda</taxon>
        <taxon>Chromadorea</taxon>
        <taxon>Rhabditida</taxon>
        <taxon>Tylenchina</taxon>
        <taxon>Cephalobomorpha</taxon>
        <taxon>Cephaloboidea</taxon>
        <taxon>Cephalobidae</taxon>
        <taxon>Acrobeloides</taxon>
    </lineage>
</organism>
<dbReference type="Pfam" id="PF02798">
    <property type="entry name" value="GST_N"/>
    <property type="match status" value="1"/>
</dbReference>
<sequence>MANHKLYYFDFGGPAEFIRMMFHYAGVPFEDVRFNFQEWGQNWKHKMPFGKVPVLEIDGVMLPESRAIGSYLGKKFGLVGKDDLEFAQIEALMSFFDDFFNEIHTWFSAAFGCGEGDKDKLYKEVFEPAAAKALPIFEKHIKEAGNGFYFKSGLTWADFCLSQFWRAVDDKLIPDFFDKHPILKENSDKVNALPQIQKYLKERGDIYKMH</sequence>
<dbReference type="CDD" id="cd03039">
    <property type="entry name" value="GST_N_Sigma_like"/>
    <property type="match status" value="1"/>
</dbReference>
<keyword evidence="2" id="KW-0808">Transferase</keyword>
<dbReference type="PANTHER" id="PTHR11571:SF224">
    <property type="entry name" value="HEMATOPOIETIC PROSTAGLANDIN D SYNTHASE"/>
    <property type="match status" value="1"/>
</dbReference>
<dbReference type="InterPro" id="IPR036249">
    <property type="entry name" value="Thioredoxin-like_sf"/>
</dbReference>
<dbReference type="Pfam" id="PF14497">
    <property type="entry name" value="GST_C_3"/>
    <property type="match status" value="1"/>
</dbReference>
<dbReference type="Gene3D" id="3.40.30.10">
    <property type="entry name" value="Glutaredoxin"/>
    <property type="match status" value="1"/>
</dbReference>
<evidence type="ECO:0000256" key="3">
    <source>
        <dbReference type="ARBA" id="ARBA00038317"/>
    </source>
</evidence>
<evidence type="ECO:0000259" key="5">
    <source>
        <dbReference type="PROSITE" id="PS50404"/>
    </source>
</evidence>
<dbReference type="GO" id="GO:0006749">
    <property type="term" value="P:glutathione metabolic process"/>
    <property type="evidence" value="ECO:0007669"/>
    <property type="project" value="TreeGrafter"/>
</dbReference>
<dbReference type="Proteomes" id="UP000887540">
    <property type="component" value="Unplaced"/>
</dbReference>
<protein>
    <recommendedName>
        <fullName evidence="1">glutathione transferase</fullName>
        <ecNumber evidence="1">2.5.1.18</ecNumber>
    </recommendedName>
</protein>
<dbReference type="InterPro" id="IPR050213">
    <property type="entry name" value="GST_superfamily"/>
</dbReference>
<dbReference type="SUPFAM" id="SSF47616">
    <property type="entry name" value="GST C-terminal domain-like"/>
    <property type="match status" value="1"/>
</dbReference>
<dbReference type="PROSITE" id="PS50405">
    <property type="entry name" value="GST_CTER"/>
    <property type="match status" value="1"/>
</dbReference>
<keyword evidence="7" id="KW-1185">Reference proteome</keyword>
<name>A0A914EBY9_9BILA</name>
<dbReference type="EC" id="2.5.1.18" evidence="1"/>
<feature type="domain" description="GST N-terminal" evidence="5">
    <location>
        <begin position="2"/>
        <end position="80"/>
    </location>
</feature>
<proteinExistence type="inferred from homology"/>
<dbReference type="PROSITE" id="PS50404">
    <property type="entry name" value="GST_NTER"/>
    <property type="match status" value="1"/>
</dbReference>
<dbReference type="InterPro" id="IPR004045">
    <property type="entry name" value="Glutathione_S-Trfase_N"/>
</dbReference>
<dbReference type="SFLD" id="SFLDG01205">
    <property type="entry name" value="AMPS.1"/>
    <property type="match status" value="1"/>
</dbReference>
<dbReference type="FunFam" id="3.40.30.10:FF:000258">
    <property type="entry name" value="Glutathione S-transferase"/>
    <property type="match status" value="1"/>
</dbReference>
<accession>A0A914EBY9</accession>
<dbReference type="PANTHER" id="PTHR11571">
    <property type="entry name" value="GLUTATHIONE S-TRANSFERASE"/>
    <property type="match status" value="1"/>
</dbReference>
<dbReference type="CDD" id="cd03192">
    <property type="entry name" value="GST_C_Sigma_like"/>
    <property type="match status" value="1"/>
</dbReference>
<dbReference type="InterPro" id="IPR004046">
    <property type="entry name" value="GST_C"/>
</dbReference>
<evidence type="ECO:0000256" key="2">
    <source>
        <dbReference type="ARBA" id="ARBA00022679"/>
    </source>
</evidence>
<evidence type="ECO:0000259" key="6">
    <source>
        <dbReference type="PROSITE" id="PS50405"/>
    </source>
</evidence>
<dbReference type="InterPro" id="IPR040079">
    <property type="entry name" value="Glutathione_S-Trfase"/>
</dbReference>
<evidence type="ECO:0000313" key="8">
    <source>
        <dbReference type="WBParaSite" id="ACRNAN_scaffold7111.g12564.t1"/>
    </source>
</evidence>